<feature type="compositionally biased region" description="Basic and acidic residues" evidence="1">
    <location>
        <begin position="268"/>
        <end position="278"/>
    </location>
</feature>
<name>A0A8J6PC03_9FIRM</name>
<feature type="transmembrane region" description="Helical" evidence="2">
    <location>
        <begin position="1119"/>
        <end position="1138"/>
    </location>
</feature>
<feature type="transmembrane region" description="Helical" evidence="2">
    <location>
        <begin position="687"/>
        <end position="708"/>
    </location>
</feature>
<dbReference type="GO" id="GO:0000166">
    <property type="term" value="F:nucleotide binding"/>
    <property type="evidence" value="ECO:0007669"/>
    <property type="project" value="InterPro"/>
</dbReference>
<evidence type="ECO:0000313" key="3">
    <source>
        <dbReference type="EMBL" id="MBC8610643.1"/>
    </source>
</evidence>
<dbReference type="InterPro" id="IPR023299">
    <property type="entry name" value="ATPase_P-typ_cyto_dom_N"/>
</dbReference>
<keyword evidence="2" id="KW-0472">Membrane</keyword>
<reference evidence="3" key="1">
    <citation type="submission" date="2020-08" db="EMBL/GenBank/DDBJ databases">
        <title>Genome public.</title>
        <authorList>
            <person name="Liu C."/>
            <person name="Sun Q."/>
        </authorList>
    </citation>
    <scope>NUCLEOTIDE SEQUENCE</scope>
    <source>
        <strain evidence="3">NSJ-15</strain>
    </source>
</reference>
<keyword evidence="2" id="KW-1133">Transmembrane helix</keyword>
<feature type="transmembrane region" description="Helical" evidence="2">
    <location>
        <begin position="653"/>
        <end position="675"/>
    </location>
</feature>
<organism evidence="3 4">
    <name type="scientific">Massiliimalia timonensis</name>
    <dbReference type="NCBI Taxonomy" id="1987501"/>
    <lineage>
        <taxon>Bacteria</taxon>
        <taxon>Bacillati</taxon>
        <taxon>Bacillota</taxon>
        <taxon>Clostridia</taxon>
        <taxon>Eubacteriales</taxon>
        <taxon>Oscillospiraceae</taxon>
        <taxon>Massiliimalia</taxon>
    </lineage>
</organism>
<feature type="compositionally biased region" description="Polar residues" evidence="1">
    <location>
        <begin position="344"/>
        <end position="353"/>
    </location>
</feature>
<dbReference type="Gene3D" id="3.40.1110.10">
    <property type="entry name" value="Calcium-transporting ATPase, cytoplasmic domain N"/>
    <property type="match status" value="1"/>
</dbReference>
<dbReference type="RefSeq" id="WP_187536381.1">
    <property type="nucleotide sequence ID" value="NZ_JACRTL010000002.1"/>
</dbReference>
<evidence type="ECO:0000256" key="2">
    <source>
        <dbReference type="SAM" id="Phobius"/>
    </source>
</evidence>
<feature type="compositionally biased region" description="Basic and acidic residues" evidence="1">
    <location>
        <begin position="303"/>
        <end position="318"/>
    </location>
</feature>
<gene>
    <name evidence="3" type="ORF">H8702_05835</name>
</gene>
<proteinExistence type="predicted"/>
<feature type="region of interest" description="Disordered" evidence="1">
    <location>
        <begin position="75"/>
        <end position="241"/>
    </location>
</feature>
<feature type="compositionally biased region" description="Basic and acidic residues" evidence="1">
    <location>
        <begin position="129"/>
        <end position="139"/>
    </location>
</feature>
<feature type="transmembrane region" description="Helical" evidence="2">
    <location>
        <begin position="615"/>
        <end position="638"/>
    </location>
</feature>
<sequence length="1171" mass="129149">MSEKSYSIDDIIKEIQENKLNDEDLARYAKDYQKYDTTALLDDVLGRKSDDLLAGIPVSDSELTEEENKLLEQILSGEEPLVEEKKPEPKLMPASEKGGRPMIKPLRPVSETPEAQSFAPLQKTPATAHGKDFAVHRDSVTGLISKVDIQEEAQRQARAALEERESKKVAKRLSGYKANPDTAEEGKPVQKETNVPQPSRLEESSPKKAAKPFRKAEAKVSLPDGGFHPKRPRPFYADMKPLEDPAKQMVPLAEALGKKGGTVAGENSRQKGKDDSKKTGLAKMSQTEKPVPKQETKLPIAEASHEPKEQEKASHIEKTAPLAQTKGAASTVGKNLRAKDLKQETVTQAQEVPTVQPKPEPVKETAAPKTEKPAKQPAQGAVPVQEPEKETAEPQIKRETIAPKAQTATFVAHTEELTQALPSLSVEEPTIEATPYNIEEPTVEADPVRLPQAHKSHQKPSAGDGTFSSVTTEIQGTPLNAAGVKTSVDLNDTAKLKYIALRKNRESKVRDFALEPDYNKNSPSEQAGKEIEEDLSINVTPPPMNLPLIEDLTSELEREEKENSPLFRSGKNKEQEKKLSKRWEEEEDLSEEEEFVSYSQTEEFYDILHELKHGMIFRCVASVVIFVLSIAMTLLAALPNGNPVELVDPHKNPMFFCLSNFVLMVLLCLFSIDVLRDGWTALVRKKFNKATMYSLALPVTTLSCAVILTDPEMVNQSGVFLYVPLTALCMAGWYLGRAVNASRVVKNFHFISGKTDKYSADLLESQRLAEDFTKGALNNRYPRFVLNRKTSFLSGFLAESFSEDLTDRQSKFVVLAVGGISVISAVAAFLLGGDIYTALTVLSGVLIVGAGITPAFVSVLPMAQAQKDLSRLGGAVLGYNAADSYSDVNSILVSANDLFRANDVTLYGIKTFSNMAIDRAILDATSVLCETKSILGGIFLNIISDRKDYLDPVDTVIYEDGMGISAWIKDRRVLIGSRELMINHNIDVPSRDYESRYLAQNRNLIYLSAAGELSAVFVIGVTGNDESRNMLVDLYNHDITVIVKTVDPILTRGQLAQIFDMPEDSFRVIPSRLHKEEETLSVSEEPLNGAVSNNGTFPAYLYSVLSAKLLYRKIQWMQLANCVSIGVGVLLFIAFTAMKSVSQLSNLTLCFYEVIWLAAVWGLSKLKKLIS</sequence>
<dbReference type="AlphaFoldDB" id="A0A8J6PC03"/>
<feature type="transmembrane region" description="Helical" evidence="2">
    <location>
        <begin position="838"/>
        <end position="863"/>
    </location>
</feature>
<feature type="compositionally biased region" description="Basic and acidic residues" evidence="1">
    <location>
        <begin position="148"/>
        <end position="168"/>
    </location>
</feature>
<evidence type="ECO:0000256" key="1">
    <source>
        <dbReference type="SAM" id="MobiDB-lite"/>
    </source>
</evidence>
<dbReference type="Proteomes" id="UP000632659">
    <property type="component" value="Unassembled WGS sequence"/>
</dbReference>
<evidence type="ECO:0000313" key="4">
    <source>
        <dbReference type="Proteomes" id="UP000632659"/>
    </source>
</evidence>
<feature type="region of interest" description="Disordered" evidence="1">
    <location>
        <begin position="257"/>
        <end position="403"/>
    </location>
</feature>
<protein>
    <submittedName>
        <fullName evidence="3">Uncharacterized protein</fullName>
    </submittedName>
</protein>
<feature type="compositionally biased region" description="Basic and acidic residues" evidence="1">
    <location>
        <begin position="386"/>
        <end position="401"/>
    </location>
</feature>
<keyword evidence="2" id="KW-0812">Transmembrane</keyword>
<dbReference type="EMBL" id="JACRTL010000002">
    <property type="protein sequence ID" value="MBC8610643.1"/>
    <property type="molecule type" value="Genomic_DNA"/>
</dbReference>
<feature type="transmembrane region" description="Helical" evidence="2">
    <location>
        <begin position="812"/>
        <end position="832"/>
    </location>
</feature>
<comment type="caution">
    <text evidence="3">The sequence shown here is derived from an EMBL/GenBank/DDBJ whole genome shotgun (WGS) entry which is preliminary data.</text>
</comment>
<feature type="transmembrane region" description="Helical" evidence="2">
    <location>
        <begin position="1144"/>
        <end position="1163"/>
    </location>
</feature>
<keyword evidence="4" id="KW-1185">Reference proteome</keyword>
<accession>A0A8J6PC03</accession>
<feature type="transmembrane region" description="Helical" evidence="2">
    <location>
        <begin position="720"/>
        <end position="736"/>
    </location>
</feature>